<dbReference type="InterPro" id="IPR003591">
    <property type="entry name" value="Leu-rich_rpt_typical-subtyp"/>
</dbReference>
<dbReference type="Pfam" id="PF13855">
    <property type="entry name" value="LRR_8"/>
    <property type="match status" value="2"/>
</dbReference>
<evidence type="ECO:0000256" key="3">
    <source>
        <dbReference type="ARBA" id="ARBA00022737"/>
    </source>
</evidence>
<proteinExistence type="predicted"/>
<dbReference type="PANTHER" id="PTHR24373:SF392">
    <property type="entry name" value="NEPHROCAN"/>
    <property type="match status" value="1"/>
</dbReference>
<keyword evidence="2 5" id="KW-0732">Signal</keyword>
<reference evidence="6" key="1">
    <citation type="submission" date="2020-11" db="EMBL/GenBank/DDBJ databases">
        <authorList>
            <person name="Tran Van P."/>
        </authorList>
    </citation>
    <scope>NUCLEOTIDE SEQUENCE</scope>
</reference>
<sequence>MCHENMLLALVALLATMLMPSIQAANICGVCSCEGDTVNCTNHSLTHHFNATDWPNITKGEQELKVALFDYNNLIHVRVFPELPLTHLSLSHNHIVKIDECAFQNMTNLTELDLSFNQLTSSLLSEDIFKILDLSYNGLKFFPDTLLHTPRRLTTLLLEGNQLTSVPKGLSASHKLEHLTLSGNPIEVINAENGFPKLEFLKSLQLSYMDKLTRIEAGGLSKLTALEEFHCNHNPKLKFIDPTAFSRREGEEESEQWPPLTKGALAKIVKGGERVGSRDIDTHNAIVARRWDKLEILDIQVNPWMCDCENQWMVSTLVKVIENKTPDLARGIMCGQPEEMRASFITDLEARNYQMRCLDADGAHPERDSMLLVGVLVGVLLATPITLAAVLLWRKRRHIFSNTSNNYSRALYTKADLHDDGVI</sequence>
<gene>
    <name evidence="6" type="ORF">TMSB3V08_LOCUS11768</name>
</gene>
<keyword evidence="3" id="KW-0677">Repeat</keyword>
<keyword evidence="4" id="KW-1133">Transmembrane helix</keyword>
<feature type="transmembrane region" description="Helical" evidence="4">
    <location>
        <begin position="370"/>
        <end position="393"/>
    </location>
</feature>
<feature type="signal peptide" evidence="5">
    <location>
        <begin position="1"/>
        <end position="24"/>
    </location>
</feature>
<dbReference type="PROSITE" id="PS51450">
    <property type="entry name" value="LRR"/>
    <property type="match status" value="2"/>
</dbReference>
<dbReference type="AlphaFoldDB" id="A0A7R9HU82"/>
<dbReference type="InterPro" id="IPR001611">
    <property type="entry name" value="Leu-rich_rpt"/>
</dbReference>
<name>A0A7R9HU82_9NEOP</name>
<dbReference type="PANTHER" id="PTHR24373">
    <property type="entry name" value="SLIT RELATED LEUCINE-RICH REPEAT NEURONAL PROTEIN"/>
    <property type="match status" value="1"/>
</dbReference>
<keyword evidence="4" id="KW-0472">Membrane</keyword>
<evidence type="ECO:0000256" key="1">
    <source>
        <dbReference type="ARBA" id="ARBA00022614"/>
    </source>
</evidence>
<organism evidence="6">
    <name type="scientific">Timema monikensis</name>
    <dbReference type="NCBI Taxonomy" id="170555"/>
    <lineage>
        <taxon>Eukaryota</taxon>
        <taxon>Metazoa</taxon>
        <taxon>Ecdysozoa</taxon>
        <taxon>Arthropoda</taxon>
        <taxon>Hexapoda</taxon>
        <taxon>Insecta</taxon>
        <taxon>Pterygota</taxon>
        <taxon>Neoptera</taxon>
        <taxon>Polyneoptera</taxon>
        <taxon>Phasmatodea</taxon>
        <taxon>Timematodea</taxon>
        <taxon>Timematoidea</taxon>
        <taxon>Timematidae</taxon>
        <taxon>Timema</taxon>
    </lineage>
</organism>
<evidence type="ECO:0000313" key="6">
    <source>
        <dbReference type="EMBL" id="CAD7435120.1"/>
    </source>
</evidence>
<evidence type="ECO:0000256" key="2">
    <source>
        <dbReference type="ARBA" id="ARBA00022729"/>
    </source>
</evidence>
<evidence type="ECO:0000256" key="5">
    <source>
        <dbReference type="SAM" id="SignalP"/>
    </source>
</evidence>
<dbReference type="SMART" id="SM00369">
    <property type="entry name" value="LRR_TYP"/>
    <property type="match status" value="4"/>
</dbReference>
<dbReference type="EMBL" id="OB799032">
    <property type="protein sequence ID" value="CAD7435120.1"/>
    <property type="molecule type" value="Genomic_DNA"/>
</dbReference>
<dbReference type="SUPFAM" id="SSF52058">
    <property type="entry name" value="L domain-like"/>
    <property type="match status" value="1"/>
</dbReference>
<evidence type="ECO:0000256" key="4">
    <source>
        <dbReference type="SAM" id="Phobius"/>
    </source>
</evidence>
<protein>
    <submittedName>
        <fullName evidence="6">Uncharacterized protein</fullName>
    </submittedName>
</protein>
<dbReference type="InterPro" id="IPR032675">
    <property type="entry name" value="LRR_dom_sf"/>
</dbReference>
<keyword evidence="4" id="KW-0812">Transmembrane</keyword>
<dbReference type="InterPro" id="IPR050328">
    <property type="entry name" value="Dev_Immune_Receptor"/>
</dbReference>
<keyword evidence="1" id="KW-0433">Leucine-rich repeat</keyword>
<feature type="chain" id="PRO_5031184654" evidence="5">
    <location>
        <begin position="25"/>
        <end position="423"/>
    </location>
</feature>
<accession>A0A7R9HU82</accession>
<dbReference type="Gene3D" id="3.80.10.10">
    <property type="entry name" value="Ribonuclease Inhibitor"/>
    <property type="match status" value="2"/>
</dbReference>